<dbReference type="InterPro" id="IPR029055">
    <property type="entry name" value="Ntn_hydrolases_N"/>
</dbReference>
<evidence type="ECO:0000256" key="1">
    <source>
        <dbReference type="ARBA" id="ARBA00009381"/>
    </source>
</evidence>
<gene>
    <name evidence="3" type="ORF">KC729_21895</name>
</gene>
<comment type="similarity">
    <text evidence="1">Belongs to the gamma-glutamyltransferase family.</text>
</comment>
<reference evidence="3" key="1">
    <citation type="submission" date="2020-04" db="EMBL/GenBank/DDBJ databases">
        <authorList>
            <person name="Zhang T."/>
        </authorList>
    </citation>
    <scope>NUCLEOTIDE SEQUENCE</scope>
    <source>
        <strain evidence="3">HKST-UBA01</strain>
    </source>
</reference>
<dbReference type="SUPFAM" id="SSF56235">
    <property type="entry name" value="N-terminal nucleophile aminohydrolases (Ntn hydrolases)"/>
    <property type="match status" value="1"/>
</dbReference>
<proteinExistence type="inferred from homology"/>
<dbReference type="PANTHER" id="PTHR43199">
    <property type="entry name" value="GLUTATHIONE HYDROLASE"/>
    <property type="match status" value="1"/>
</dbReference>
<comment type="caution">
    <text evidence="3">The sequence shown here is derived from an EMBL/GenBank/DDBJ whole genome shotgun (WGS) entry which is preliminary data.</text>
</comment>
<evidence type="ECO:0000256" key="2">
    <source>
        <dbReference type="SAM" id="MobiDB-lite"/>
    </source>
</evidence>
<keyword evidence="3" id="KW-0808">Transferase</keyword>
<dbReference type="AlphaFoldDB" id="A0A956RTA9"/>
<dbReference type="EC" id="2.3.2.2" evidence="3"/>
<sequence>MRPATDAAPTESPIEPSTAASSAMVATACPAATEAALEMLRVGGNAADAAAAAAWALAVCEPSGSGLGGQAIALVHLPDGTDLVVDGHSHGPESLTRRLVDRGQQRRGPRATTVPSMPATIGSIQARFGRLPLATTLAPAHRLADEGVVVSRLLRRHIQWCRQALASSPATASTFLPDGQVPRKGTLLRQARL</sequence>
<name>A0A956RTA9_UNCEI</name>
<dbReference type="EMBL" id="JAGQHR010001123">
    <property type="protein sequence ID" value="MCA9730349.1"/>
    <property type="molecule type" value="Genomic_DNA"/>
</dbReference>
<organism evidence="3 4">
    <name type="scientific">Eiseniibacteriota bacterium</name>
    <dbReference type="NCBI Taxonomy" id="2212470"/>
    <lineage>
        <taxon>Bacteria</taxon>
        <taxon>Candidatus Eiseniibacteriota</taxon>
    </lineage>
</organism>
<dbReference type="Proteomes" id="UP000697710">
    <property type="component" value="Unassembled WGS sequence"/>
</dbReference>
<accession>A0A956RTA9</accession>
<dbReference type="PROSITE" id="PS51257">
    <property type="entry name" value="PROKAR_LIPOPROTEIN"/>
    <property type="match status" value="1"/>
</dbReference>
<dbReference type="GO" id="GO:0103068">
    <property type="term" value="F:leukotriene C4 gamma-glutamyl transferase activity"/>
    <property type="evidence" value="ECO:0007669"/>
    <property type="project" value="UniProtKB-EC"/>
</dbReference>
<dbReference type="PANTHER" id="PTHR43199:SF1">
    <property type="entry name" value="GLUTATHIONE HYDROLASE PROENZYME"/>
    <property type="match status" value="1"/>
</dbReference>
<evidence type="ECO:0000313" key="3">
    <source>
        <dbReference type="EMBL" id="MCA9730349.1"/>
    </source>
</evidence>
<reference evidence="3" key="2">
    <citation type="journal article" date="2021" name="Microbiome">
        <title>Successional dynamics and alternative stable states in a saline activated sludge microbial community over 9 years.</title>
        <authorList>
            <person name="Wang Y."/>
            <person name="Ye J."/>
            <person name="Ju F."/>
            <person name="Liu L."/>
            <person name="Boyd J.A."/>
            <person name="Deng Y."/>
            <person name="Parks D.H."/>
            <person name="Jiang X."/>
            <person name="Yin X."/>
            <person name="Woodcroft B.J."/>
            <person name="Tyson G.W."/>
            <person name="Hugenholtz P."/>
            <person name="Polz M.F."/>
            <person name="Zhang T."/>
        </authorList>
    </citation>
    <scope>NUCLEOTIDE SEQUENCE</scope>
    <source>
        <strain evidence="3">HKST-UBA01</strain>
    </source>
</reference>
<dbReference type="Pfam" id="PF01019">
    <property type="entry name" value="G_glu_transpept"/>
    <property type="match status" value="1"/>
</dbReference>
<protein>
    <submittedName>
        <fullName evidence="3">Gamma-glutamyltransferase</fullName>
        <ecNumber evidence="3">2.3.2.2</ecNumber>
    </submittedName>
</protein>
<evidence type="ECO:0000313" key="4">
    <source>
        <dbReference type="Proteomes" id="UP000697710"/>
    </source>
</evidence>
<keyword evidence="3" id="KW-0012">Acyltransferase</keyword>
<dbReference type="PRINTS" id="PR01210">
    <property type="entry name" value="GGTRANSPTASE"/>
</dbReference>
<dbReference type="InterPro" id="IPR051792">
    <property type="entry name" value="GGT_bact"/>
</dbReference>
<feature type="region of interest" description="Disordered" evidence="2">
    <location>
        <begin position="1"/>
        <end position="21"/>
    </location>
</feature>
<feature type="non-terminal residue" evidence="3">
    <location>
        <position position="193"/>
    </location>
</feature>